<dbReference type="Pfam" id="PF14559">
    <property type="entry name" value="TPR_19"/>
    <property type="match status" value="1"/>
</dbReference>
<comment type="caution">
    <text evidence="7">The sequence shown here is derived from an EMBL/GenBank/DDBJ whole genome shotgun (WGS) entry which is preliminary data.</text>
</comment>
<reference evidence="7 8" key="2">
    <citation type="submission" date="2019-03" db="EMBL/GenBank/DDBJ databases">
        <title>Genomic Encyclopedia of Type Strains, Phase IV (KMG-IV): sequencing the most valuable type-strain genomes for metagenomic binning, comparative biology and taxonomic classification.</title>
        <authorList>
            <person name="Goeker M."/>
        </authorList>
    </citation>
    <scope>NUCLEOTIDE SEQUENCE [LARGE SCALE GENOMIC DNA]</scope>
    <source>
        <strain evidence="7 8">DSM 103426</strain>
    </source>
</reference>
<dbReference type="Gene3D" id="1.25.40.10">
    <property type="entry name" value="Tetratricopeptide repeat domain"/>
    <property type="match status" value="3"/>
</dbReference>
<dbReference type="RefSeq" id="WP_116441243.1">
    <property type="nucleotide sequence ID" value="NZ_BHEO01000002.1"/>
</dbReference>
<evidence type="ECO:0000256" key="5">
    <source>
        <dbReference type="SAM" id="Phobius"/>
    </source>
</evidence>
<proteinExistence type="predicted"/>
<organism evidence="7 8">
    <name type="scientific">Faecalimonas umbilicata</name>
    <dbReference type="NCBI Taxonomy" id="1912855"/>
    <lineage>
        <taxon>Bacteria</taxon>
        <taxon>Bacillati</taxon>
        <taxon>Bacillota</taxon>
        <taxon>Clostridia</taxon>
        <taxon>Lachnospirales</taxon>
        <taxon>Lachnospiraceae</taxon>
        <taxon>Faecalimonas</taxon>
    </lineage>
</organism>
<dbReference type="SMART" id="SM00028">
    <property type="entry name" value="TPR"/>
    <property type="match status" value="6"/>
</dbReference>
<evidence type="ECO:0000256" key="3">
    <source>
        <dbReference type="PROSITE-ProRule" id="PRU00339"/>
    </source>
</evidence>
<keyword evidence="5" id="KW-0812">Transmembrane</keyword>
<sequence length="501" mass="56444">MEYTEKILHQSNYWYNDGLRKAKIRDISGAVQSLKRSLQYNRENIPARNLLGLVYYERGEIAEAIVEWILSQNFQKSDNLAGYFIREIQKDKKTLEEIDRAVQMYNQCLVYCDQGAEDLAVIQLKKAVQIHPSYLKAYQLLALLYLKTGQYQKAKQVLKRAHRLDTTNETTLKYMHELSELRETQGTKGREQKTYEIGNDTVIQPAVSPLKENAGFLTILNIVIGILLGAAVVWFLIVPAVNEVKSNRSNKSVLAFKEEINSKDAQISAMKKELETIRNSSDENEAATAAALAAKDSYEKLLTVKEHYNSGQYAYATLAKELLEVQKDSLGDQGKVQYQAIADEVYPSICAEHYSSAKQSYQQGDYPKAITLLEELIRMDGHYKDGEALLLLGDSYLLNNEKDKAEAIYKQIIEAYPKTDVAKRAEEAQKGTPANTQGAGTEESVDSGQSGADVYNDYGSAYGDTAGSDTEDYQGQGDQNVYDNYQETEESYGDVTYEEYQ</sequence>
<dbReference type="Proteomes" id="UP000702954">
    <property type="component" value="Unassembled WGS sequence"/>
</dbReference>
<keyword evidence="1" id="KW-0677">Repeat</keyword>
<keyword evidence="5" id="KW-1133">Transmembrane helix</keyword>
<dbReference type="InterPro" id="IPR051012">
    <property type="entry name" value="CellSynth/LPSAsmb/PSIAsmb"/>
</dbReference>
<evidence type="ECO:0000313" key="7">
    <source>
        <dbReference type="EMBL" id="TCS68873.1"/>
    </source>
</evidence>
<evidence type="ECO:0000313" key="9">
    <source>
        <dbReference type="Proteomes" id="UP000702954"/>
    </source>
</evidence>
<dbReference type="PANTHER" id="PTHR45586:SF1">
    <property type="entry name" value="LIPOPOLYSACCHARIDE ASSEMBLY PROTEIN B"/>
    <property type="match status" value="1"/>
</dbReference>
<dbReference type="Proteomes" id="UP000294613">
    <property type="component" value="Unassembled WGS sequence"/>
</dbReference>
<feature type="repeat" description="TPR" evidence="3">
    <location>
        <begin position="135"/>
        <end position="168"/>
    </location>
</feature>
<evidence type="ECO:0000313" key="8">
    <source>
        <dbReference type="Proteomes" id="UP000294613"/>
    </source>
</evidence>
<feature type="repeat" description="TPR" evidence="3">
    <location>
        <begin position="386"/>
        <end position="419"/>
    </location>
</feature>
<keyword evidence="5" id="KW-0472">Membrane</keyword>
<dbReference type="EMBL" id="SLZV01000006">
    <property type="protein sequence ID" value="TCS68873.1"/>
    <property type="molecule type" value="Genomic_DNA"/>
</dbReference>
<protein>
    <submittedName>
        <fullName evidence="7">Tetratricopeptide repeat protein</fullName>
    </submittedName>
</protein>
<name>A0A4R3JQB1_9FIRM</name>
<feature type="compositionally biased region" description="Acidic residues" evidence="4">
    <location>
        <begin position="486"/>
        <end position="501"/>
    </location>
</feature>
<evidence type="ECO:0000256" key="1">
    <source>
        <dbReference type="ARBA" id="ARBA00022737"/>
    </source>
</evidence>
<dbReference type="InterPro" id="IPR019734">
    <property type="entry name" value="TPR_rpt"/>
</dbReference>
<reference evidence="6 9" key="1">
    <citation type="journal article" date="2018" name="Int. J. Syst. Evol. Microbiol.">
        <title>Draft Genome Sequence of Faecalimonas umbilicata JCM 30896T, an Acetate-Producing Bacterium Isolated from Human Feces.</title>
        <authorList>
            <person name="Sakamoto M."/>
            <person name="Ikeyama N."/>
            <person name="Yuki M."/>
            <person name="Ohkuma M."/>
        </authorList>
    </citation>
    <scope>NUCLEOTIDE SEQUENCE [LARGE SCALE GENOMIC DNA]</scope>
    <source>
        <strain evidence="6 9">EGH7</strain>
    </source>
</reference>
<dbReference type="EMBL" id="BHEO01000002">
    <property type="protein sequence ID" value="GBU04290.1"/>
    <property type="molecule type" value="Genomic_DNA"/>
</dbReference>
<dbReference type="PANTHER" id="PTHR45586">
    <property type="entry name" value="TPR REPEAT-CONTAINING PROTEIN PA4667"/>
    <property type="match status" value="1"/>
</dbReference>
<feature type="transmembrane region" description="Helical" evidence="5">
    <location>
        <begin position="214"/>
        <end position="241"/>
    </location>
</feature>
<feature type="compositionally biased region" description="Polar residues" evidence="4">
    <location>
        <begin position="476"/>
        <end position="485"/>
    </location>
</feature>
<dbReference type="SUPFAM" id="SSF48452">
    <property type="entry name" value="TPR-like"/>
    <property type="match status" value="2"/>
</dbReference>
<dbReference type="PROSITE" id="PS50005">
    <property type="entry name" value="TPR"/>
    <property type="match status" value="2"/>
</dbReference>
<evidence type="ECO:0000256" key="2">
    <source>
        <dbReference type="ARBA" id="ARBA00022803"/>
    </source>
</evidence>
<accession>A0A4R3JQB1</accession>
<gene>
    <name evidence="7" type="ORF">EDD74_10677</name>
    <name evidence="6" type="ORF">FAEUMB_08310</name>
</gene>
<evidence type="ECO:0000256" key="4">
    <source>
        <dbReference type="SAM" id="MobiDB-lite"/>
    </source>
</evidence>
<evidence type="ECO:0000313" key="6">
    <source>
        <dbReference type="EMBL" id="GBU04290.1"/>
    </source>
</evidence>
<keyword evidence="2 3" id="KW-0802">TPR repeat</keyword>
<feature type="region of interest" description="Disordered" evidence="4">
    <location>
        <begin position="424"/>
        <end position="501"/>
    </location>
</feature>
<dbReference type="AlphaFoldDB" id="A0A4R3JQB1"/>
<dbReference type="Pfam" id="PF13432">
    <property type="entry name" value="TPR_16"/>
    <property type="match status" value="2"/>
</dbReference>
<dbReference type="InterPro" id="IPR011990">
    <property type="entry name" value="TPR-like_helical_dom_sf"/>
</dbReference>
<keyword evidence="9" id="KW-1185">Reference proteome</keyword>